<evidence type="ECO:0000256" key="1">
    <source>
        <dbReference type="SAM" id="Coils"/>
    </source>
</evidence>
<feature type="region of interest" description="Disordered" evidence="2">
    <location>
        <begin position="425"/>
        <end position="472"/>
    </location>
</feature>
<keyword evidence="4" id="KW-1185">Reference proteome</keyword>
<dbReference type="PROSITE" id="PS51257">
    <property type="entry name" value="PROKAR_LIPOPROTEIN"/>
    <property type="match status" value="1"/>
</dbReference>
<feature type="region of interest" description="Disordered" evidence="2">
    <location>
        <begin position="76"/>
        <end position="96"/>
    </location>
</feature>
<dbReference type="AlphaFoldDB" id="A0A8E5MDV7"/>
<feature type="region of interest" description="Disordered" evidence="2">
    <location>
        <begin position="343"/>
        <end position="393"/>
    </location>
</feature>
<dbReference type="GeneID" id="66061715"/>
<reference evidence="3" key="1">
    <citation type="submission" date="2020-03" db="EMBL/GenBank/DDBJ databases">
        <title>A mixture of massive structural variations and highly conserved coding sequences in Ustilaginoidea virens genome.</title>
        <authorList>
            <person name="Zhang K."/>
            <person name="Zhao Z."/>
            <person name="Zhang Z."/>
            <person name="Li Y."/>
            <person name="Hsiang T."/>
            <person name="Sun W."/>
        </authorList>
    </citation>
    <scope>NUCLEOTIDE SEQUENCE</scope>
    <source>
        <strain evidence="3">UV-8b</strain>
    </source>
</reference>
<protein>
    <recommendedName>
        <fullName evidence="5">Acid phosphatase-like protein</fullName>
    </recommendedName>
</protein>
<dbReference type="KEGG" id="uvi:66061715"/>
<gene>
    <name evidence="3" type="ORF">UV8b_00937</name>
</gene>
<dbReference type="OrthoDB" id="3595619at2759"/>
<keyword evidence="1" id="KW-0175">Coiled coil</keyword>
<evidence type="ECO:0008006" key="5">
    <source>
        <dbReference type="Google" id="ProtNLM"/>
    </source>
</evidence>
<dbReference type="RefSeq" id="XP_042994369.1">
    <property type="nucleotide sequence ID" value="XM_043138435.1"/>
</dbReference>
<dbReference type="Proteomes" id="UP000027002">
    <property type="component" value="Chromosome 1"/>
</dbReference>
<accession>A0A8E5MDV7</accession>
<evidence type="ECO:0000256" key="2">
    <source>
        <dbReference type="SAM" id="MobiDB-lite"/>
    </source>
</evidence>
<evidence type="ECO:0000313" key="3">
    <source>
        <dbReference type="EMBL" id="QUC16696.1"/>
    </source>
</evidence>
<dbReference type="EMBL" id="CP072753">
    <property type="protein sequence ID" value="QUC16696.1"/>
    <property type="molecule type" value="Genomic_DNA"/>
</dbReference>
<name>A0A8E5MDV7_USTVR</name>
<evidence type="ECO:0000313" key="4">
    <source>
        <dbReference type="Proteomes" id="UP000027002"/>
    </source>
</evidence>
<proteinExistence type="predicted"/>
<feature type="compositionally biased region" description="Polar residues" evidence="2">
    <location>
        <begin position="439"/>
        <end position="448"/>
    </location>
</feature>
<sequence>MNRATAASNKAVHPSTMTCCMFLGSCFEPEPPHASKKNTSIITNTQPFMQPRPVVLSTSGHTNPSYQKKLVKKKSFASTRTNTSERSRFCSDGSSSKPLISAPSEFRHVETADFQFLPDVDPSNQAYTTSQLQDLFAEGPCRPRPLQLSFYDAEQGVSSTSPTSPHFHSPTPIASMSGHDRQLSHQRSWGSMSFHIPRRLPLDNSSASVGGYGIPPQIPSKSKFRSRAYTSPEVDAIRERVATAMMEVERLQKQIDDVIERQSLYVNSRPSTSQSMALTLPPLDFEPLPSIPAFPPAAQSFAERLRADLDRPPTALIKSLSVPCSLNKVSDDTTEIKRRPSQTVRGVGPLPTPPLPLVLRPPLRKKKSFPPGSTRLPSVQEQGKTTRPYTVTSMPKAVKGSEGFYQIISANGAVGQASCESIDSISTWGTEDEERAMQSAWSPESTPSHSHDGSFSDSETKTGQPDFLASAV</sequence>
<feature type="coiled-coil region" evidence="1">
    <location>
        <begin position="234"/>
        <end position="261"/>
    </location>
</feature>
<feature type="compositionally biased region" description="Basic and acidic residues" evidence="2">
    <location>
        <begin position="449"/>
        <end position="460"/>
    </location>
</feature>
<organism evidence="3 4">
    <name type="scientific">Ustilaginoidea virens</name>
    <name type="common">Rice false smut fungus</name>
    <name type="synonym">Villosiclava virens</name>
    <dbReference type="NCBI Taxonomy" id="1159556"/>
    <lineage>
        <taxon>Eukaryota</taxon>
        <taxon>Fungi</taxon>
        <taxon>Dikarya</taxon>
        <taxon>Ascomycota</taxon>
        <taxon>Pezizomycotina</taxon>
        <taxon>Sordariomycetes</taxon>
        <taxon>Hypocreomycetidae</taxon>
        <taxon>Hypocreales</taxon>
        <taxon>Clavicipitaceae</taxon>
        <taxon>Ustilaginoidea</taxon>
    </lineage>
</organism>
<feature type="compositionally biased region" description="Polar residues" evidence="2">
    <location>
        <begin position="375"/>
        <end position="393"/>
    </location>
</feature>